<evidence type="ECO:0000256" key="4">
    <source>
        <dbReference type="ARBA" id="ARBA00022898"/>
    </source>
</evidence>
<evidence type="ECO:0000256" key="3">
    <source>
        <dbReference type="ARBA" id="ARBA00022679"/>
    </source>
</evidence>
<dbReference type="GO" id="GO:1901605">
    <property type="term" value="P:alpha-amino acid metabolic process"/>
    <property type="evidence" value="ECO:0007669"/>
    <property type="project" value="TreeGrafter"/>
</dbReference>
<dbReference type="Gene3D" id="3.40.640.10">
    <property type="entry name" value="Type I PLP-dependent aspartate aminotransferase-like (Major domain)"/>
    <property type="match status" value="1"/>
</dbReference>
<keyword evidence="3 6" id="KW-0808">Transferase</keyword>
<evidence type="ECO:0000259" key="5">
    <source>
        <dbReference type="Pfam" id="PF00155"/>
    </source>
</evidence>
<evidence type="ECO:0000256" key="2">
    <source>
        <dbReference type="ARBA" id="ARBA00022576"/>
    </source>
</evidence>
<accession>A0A645DK01</accession>
<dbReference type="InterPro" id="IPR050859">
    <property type="entry name" value="Class-I_PLP-dep_aminotransf"/>
</dbReference>
<evidence type="ECO:0000313" key="6">
    <source>
        <dbReference type="EMBL" id="MPM89581.1"/>
    </source>
</evidence>
<dbReference type="Pfam" id="PF00155">
    <property type="entry name" value="Aminotran_1_2"/>
    <property type="match status" value="1"/>
</dbReference>
<comment type="cofactor">
    <cofactor evidence="1">
        <name>pyridoxal 5'-phosphate</name>
        <dbReference type="ChEBI" id="CHEBI:597326"/>
    </cofactor>
</comment>
<keyword evidence="4" id="KW-0663">Pyridoxal phosphate</keyword>
<reference evidence="6" key="1">
    <citation type="submission" date="2019-08" db="EMBL/GenBank/DDBJ databases">
        <authorList>
            <person name="Kucharzyk K."/>
            <person name="Murdoch R.W."/>
            <person name="Higgins S."/>
            <person name="Loffler F."/>
        </authorList>
    </citation>
    <scope>NUCLEOTIDE SEQUENCE</scope>
</reference>
<dbReference type="GO" id="GO:0030170">
    <property type="term" value="F:pyridoxal phosphate binding"/>
    <property type="evidence" value="ECO:0007669"/>
    <property type="project" value="InterPro"/>
</dbReference>
<dbReference type="PANTHER" id="PTHR42790:SF19">
    <property type="entry name" value="KYNURENINE_ALPHA-AMINOADIPATE AMINOTRANSFERASE, MITOCHONDRIAL"/>
    <property type="match status" value="1"/>
</dbReference>
<protein>
    <submittedName>
        <fullName evidence="6">2-aminoadipate transaminase</fullName>
        <ecNumber evidence="6">2.6.1.39</ecNumber>
    </submittedName>
</protein>
<dbReference type="InterPro" id="IPR015421">
    <property type="entry name" value="PyrdxlP-dep_Trfase_major"/>
</dbReference>
<dbReference type="SUPFAM" id="SSF53383">
    <property type="entry name" value="PLP-dependent transferases"/>
    <property type="match status" value="1"/>
</dbReference>
<dbReference type="InterPro" id="IPR015422">
    <property type="entry name" value="PyrdxlP-dep_Trfase_small"/>
</dbReference>
<organism evidence="6">
    <name type="scientific">bioreactor metagenome</name>
    <dbReference type="NCBI Taxonomy" id="1076179"/>
    <lineage>
        <taxon>unclassified sequences</taxon>
        <taxon>metagenomes</taxon>
        <taxon>ecological metagenomes</taxon>
    </lineage>
</organism>
<dbReference type="InterPro" id="IPR015424">
    <property type="entry name" value="PyrdxlP-dep_Trfase"/>
</dbReference>
<dbReference type="EC" id="2.6.1.39" evidence="6"/>
<dbReference type="CDD" id="cd00609">
    <property type="entry name" value="AAT_like"/>
    <property type="match status" value="1"/>
</dbReference>
<keyword evidence="2 6" id="KW-0032">Aminotransferase</keyword>
<evidence type="ECO:0000256" key="1">
    <source>
        <dbReference type="ARBA" id="ARBA00001933"/>
    </source>
</evidence>
<dbReference type="EMBL" id="VSSQ01036984">
    <property type="protein sequence ID" value="MPM89581.1"/>
    <property type="molecule type" value="Genomic_DNA"/>
</dbReference>
<proteinExistence type="predicted"/>
<sequence>MRVGFVAGPKPVLAKMTIAKQCNDVHANILAQMVVHRLLTQFDFQAHLERLRSIYRHKCQLMLNGLDTLMPSVKHTIPDGGLFVWCDLPHGVNIFDFTKAALQAGVAIVPGNNFFVDNTQPTQSVRLNYSTPKDEQLVRGIEILADLLNHWKG</sequence>
<comment type="caution">
    <text evidence="6">The sequence shown here is derived from an EMBL/GenBank/DDBJ whole genome shotgun (WGS) entry which is preliminary data.</text>
</comment>
<feature type="domain" description="Aminotransferase class I/classII large" evidence="5">
    <location>
        <begin position="2"/>
        <end position="142"/>
    </location>
</feature>
<name>A0A645DK01_9ZZZZ</name>
<dbReference type="InterPro" id="IPR004839">
    <property type="entry name" value="Aminotransferase_I/II_large"/>
</dbReference>
<gene>
    <name evidence="6" type="primary">lysN_25</name>
    <name evidence="6" type="ORF">SDC9_136693</name>
</gene>
<dbReference type="AlphaFoldDB" id="A0A645DK01"/>
<dbReference type="Gene3D" id="3.90.1150.10">
    <property type="entry name" value="Aspartate Aminotransferase, domain 1"/>
    <property type="match status" value="1"/>
</dbReference>
<dbReference type="PANTHER" id="PTHR42790">
    <property type="entry name" value="AMINOTRANSFERASE"/>
    <property type="match status" value="1"/>
</dbReference>
<dbReference type="GO" id="GO:0047536">
    <property type="term" value="F:2-aminoadipate transaminase activity"/>
    <property type="evidence" value="ECO:0007669"/>
    <property type="project" value="UniProtKB-EC"/>
</dbReference>